<dbReference type="Pfam" id="PF01722">
    <property type="entry name" value="BolA"/>
    <property type="match status" value="1"/>
</dbReference>
<reference evidence="3" key="1">
    <citation type="submission" date="2020-05" db="UniProtKB">
        <authorList>
            <consortium name="EnsemblMetazoa"/>
        </authorList>
    </citation>
    <scope>IDENTIFICATION</scope>
    <source>
        <strain evidence="3">Jacobina</strain>
    </source>
</reference>
<name>A0A1B0GHN5_LUTLO</name>
<evidence type="ECO:0000313" key="3">
    <source>
        <dbReference type="EnsemblMetazoa" id="LLOJ001561-PA"/>
    </source>
</evidence>
<evidence type="ECO:0000313" key="4">
    <source>
        <dbReference type="Proteomes" id="UP000092461"/>
    </source>
</evidence>
<dbReference type="FunFam" id="3.30.300.90:FF:000001">
    <property type="entry name" value="Transcriptional regulator BolA"/>
    <property type="match status" value="1"/>
</dbReference>
<dbReference type="PANTHER" id="PTHR46229:SF2">
    <property type="entry name" value="BOLA-LIKE PROTEIN 1"/>
    <property type="match status" value="1"/>
</dbReference>
<organism evidence="3 4">
    <name type="scientific">Lutzomyia longipalpis</name>
    <name type="common">Sand fly</name>
    <dbReference type="NCBI Taxonomy" id="7200"/>
    <lineage>
        <taxon>Eukaryota</taxon>
        <taxon>Metazoa</taxon>
        <taxon>Ecdysozoa</taxon>
        <taxon>Arthropoda</taxon>
        <taxon>Hexapoda</taxon>
        <taxon>Insecta</taxon>
        <taxon>Pterygota</taxon>
        <taxon>Neoptera</taxon>
        <taxon>Endopterygota</taxon>
        <taxon>Diptera</taxon>
        <taxon>Nematocera</taxon>
        <taxon>Psychodoidea</taxon>
        <taxon>Psychodidae</taxon>
        <taxon>Lutzomyia</taxon>
        <taxon>Lutzomyia</taxon>
    </lineage>
</organism>
<dbReference type="EnsemblMetazoa" id="LLOJ001561-RA">
    <property type="protein sequence ID" value="LLOJ001561-PA"/>
    <property type="gene ID" value="LLOJ001561"/>
</dbReference>
<accession>A0A1B0GHN5</accession>
<dbReference type="Gene3D" id="3.30.300.90">
    <property type="entry name" value="BolA-like"/>
    <property type="match status" value="1"/>
</dbReference>
<dbReference type="Proteomes" id="UP000092461">
    <property type="component" value="Unassembled WGS sequence"/>
</dbReference>
<dbReference type="GO" id="GO:0005739">
    <property type="term" value="C:mitochondrion"/>
    <property type="evidence" value="ECO:0007669"/>
    <property type="project" value="TreeGrafter"/>
</dbReference>
<dbReference type="VEuPathDB" id="VectorBase:LLONM1_008184"/>
<sequence length="138" mass="15285">MHVFGAWLGIWRGFSSRIPSTFIRCGSSMSPQGDRPVENTIRGALVSNLEPVHLEIVNESYMHNVPSSSETHFKILIVSPKFEGLTPIKRHRMVNDVVKASLNGGFVHALSLETKTPSQWDPKCKVEPSPKCLGGFGR</sequence>
<dbReference type="InterPro" id="IPR002634">
    <property type="entry name" value="BolA"/>
</dbReference>
<protein>
    <submittedName>
        <fullName evidence="3">Uncharacterized protein</fullName>
    </submittedName>
</protein>
<dbReference type="PANTHER" id="PTHR46229">
    <property type="entry name" value="BOLA TRANSCRIPTION REGULATOR"/>
    <property type="match status" value="1"/>
</dbReference>
<keyword evidence="4" id="KW-1185">Reference proteome</keyword>
<comment type="similarity">
    <text evidence="1 2">Belongs to the BolA/IbaG family.</text>
</comment>
<dbReference type="EMBL" id="AJWK01005373">
    <property type="status" value="NOT_ANNOTATED_CDS"/>
    <property type="molecule type" value="Genomic_DNA"/>
</dbReference>
<dbReference type="VEuPathDB" id="VectorBase:LLOJ001561"/>
<proteinExistence type="inferred from homology"/>
<dbReference type="InterPro" id="IPR036065">
    <property type="entry name" value="BolA-like_sf"/>
</dbReference>
<evidence type="ECO:0000256" key="1">
    <source>
        <dbReference type="ARBA" id="ARBA00005578"/>
    </source>
</evidence>
<evidence type="ECO:0000256" key="2">
    <source>
        <dbReference type="RuleBase" id="RU003860"/>
    </source>
</evidence>
<dbReference type="InterPro" id="IPR050961">
    <property type="entry name" value="BolA/IbaG_stress_morph_reg"/>
</dbReference>
<dbReference type="SUPFAM" id="SSF82657">
    <property type="entry name" value="BolA-like"/>
    <property type="match status" value="1"/>
</dbReference>
<dbReference type="AlphaFoldDB" id="A0A1B0GHN5"/>
<dbReference type="GO" id="GO:1990229">
    <property type="term" value="C:iron-sulfur cluster assembly complex"/>
    <property type="evidence" value="ECO:0007669"/>
    <property type="project" value="UniProtKB-ARBA"/>
</dbReference>